<gene>
    <name evidence="1" type="ORF">UFOPK2837_00638</name>
</gene>
<organism evidence="1">
    <name type="scientific">freshwater metagenome</name>
    <dbReference type="NCBI Taxonomy" id="449393"/>
    <lineage>
        <taxon>unclassified sequences</taxon>
        <taxon>metagenomes</taxon>
        <taxon>ecological metagenomes</taxon>
    </lineage>
</organism>
<dbReference type="AlphaFoldDB" id="A0A6J6TXC4"/>
<dbReference type="EMBL" id="CAEZZF010000042">
    <property type="protein sequence ID" value="CAB4751786.1"/>
    <property type="molecule type" value="Genomic_DNA"/>
</dbReference>
<proteinExistence type="predicted"/>
<protein>
    <submittedName>
        <fullName evidence="1">Unannotated protein</fullName>
    </submittedName>
</protein>
<evidence type="ECO:0000313" key="1">
    <source>
        <dbReference type="EMBL" id="CAB4751786.1"/>
    </source>
</evidence>
<name>A0A6J6TXC4_9ZZZZ</name>
<sequence length="149" mass="16144">MATYMPPTNNACEYSIPVVIPRGTPPDAIAESCAPGIQSCSEFFTAISRFSIISSHRTPKEIALIGERSSSPKTIPIVPKPMTEITILMKLVNKACRPSAPNHRSVETLARGAKITEALILITADKMIITSANNFMAINLPARIRKRPG</sequence>
<reference evidence="1" key="1">
    <citation type="submission" date="2020-05" db="EMBL/GenBank/DDBJ databases">
        <authorList>
            <person name="Chiriac C."/>
            <person name="Salcher M."/>
            <person name="Ghai R."/>
            <person name="Kavagutti S V."/>
        </authorList>
    </citation>
    <scope>NUCLEOTIDE SEQUENCE</scope>
</reference>
<accession>A0A6J6TXC4</accession>